<dbReference type="InterPro" id="IPR002509">
    <property type="entry name" value="NODB_dom"/>
</dbReference>
<dbReference type="InterPro" id="IPR011330">
    <property type="entry name" value="Glyco_hydro/deAcase_b/a-brl"/>
</dbReference>
<dbReference type="eggNOG" id="COG0726">
    <property type="taxonomic scope" value="Bacteria"/>
</dbReference>
<dbReference type="PROSITE" id="PS51677">
    <property type="entry name" value="NODB"/>
    <property type="match status" value="1"/>
</dbReference>
<keyword evidence="1" id="KW-0479">Metal-binding</keyword>
<dbReference type="RefSeq" id="WP_002705050.1">
    <property type="nucleotide sequence ID" value="NZ_AAWS01000073.1"/>
</dbReference>
<name>A1ZZ67_MICM2</name>
<evidence type="ECO:0000259" key="3">
    <source>
        <dbReference type="PROSITE" id="PS51677"/>
    </source>
</evidence>
<dbReference type="EMBL" id="AAWS01000073">
    <property type="protein sequence ID" value="EAY24326.1"/>
    <property type="molecule type" value="Genomic_DNA"/>
</dbReference>
<dbReference type="Proteomes" id="UP000004095">
    <property type="component" value="Unassembled WGS sequence"/>
</dbReference>
<accession>A1ZZ67</accession>
<evidence type="ECO:0000256" key="1">
    <source>
        <dbReference type="ARBA" id="ARBA00022723"/>
    </source>
</evidence>
<dbReference type="Gene3D" id="3.20.20.370">
    <property type="entry name" value="Glycoside hydrolase/deacetylase"/>
    <property type="match status" value="1"/>
</dbReference>
<proteinExistence type="predicted"/>
<dbReference type="Pfam" id="PF01522">
    <property type="entry name" value="Polysacc_deac_1"/>
    <property type="match status" value="1"/>
</dbReference>
<dbReference type="OrthoDB" id="9812065at2"/>
<evidence type="ECO:0000313" key="4">
    <source>
        <dbReference type="EMBL" id="EAY24326.1"/>
    </source>
</evidence>
<evidence type="ECO:0000313" key="5">
    <source>
        <dbReference type="Proteomes" id="UP000004095"/>
    </source>
</evidence>
<reference evidence="4 5" key="1">
    <citation type="submission" date="2007-01" db="EMBL/GenBank/DDBJ databases">
        <authorList>
            <person name="Haygood M."/>
            <person name="Podell S."/>
            <person name="Anderson C."/>
            <person name="Hopkinson B."/>
            <person name="Roe K."/>
            <person name="Barbeau K."/>
            <person name="Gaasterland T."/>
            <person name="Ferriera S."/>
            <person name="Johnson J."/>
            <person name="Kravitz S."/>
            <person name="Beeson K."/>
            <person name="Sutton G."/>
            <person name="Rogers Y.-H."/>
            <person name="Friedman R."/>
            <person name="Frazier M."/>
            <person name="Venter J.C."/>
        </authorList>
    </citation>
    <scope>NUCLEOTIDE SEQUENCE [LARGE SCALE GENOMIC DNA]</scope>
    <source>
        <strain evidence="4 5">ATCC 23134</strain>
    </source>
</reference>
<protein>
    <submittedName>
        <fullName evidence="4">Polysaccharide deacetylase</fullName>
    </submittedName>
</protein>
<keyword evidence="5" id="KW-1185">Reference proteome</keyword>
<dbReference type="GO" id="GO:0016020">
    <property type="term" value="C:membrane"/>
    <property type="evidence" value="ECO:0007669"/>
    <property type="project" value="TreeGrafter"/>
</dbReference>
<dbReference type="InterPro" id="IPR050248">
    <property type="entry name" value="Polysacc_deacetylase_ArnD"/>
</dbReference>
<sequence>MRFFKTAWWVRQMFPQYTWKIDTQQPTIYLTFDDGPIPEVTEYVLDQLKQYQAKATFFCVGDNVRKHPDIYQQVVVHGHRTGNHTYHHLNGWKTEDEEYLTNIEQCYQIMNAASHSPHKPLFRPPYGKVKRSQMKSLVTRYQVIMWDVLTYDFDSTLEPEVCLQKAIGYTTPGSIVVFHDSVKSIDKLRYVLPRYLAHFAEQGFGFEAIGDET</sequence>
<dbReference type="GO" id="GO:0016810">
    <property type="term" value="F:hydrolase activity, acting on carbon-nitrogen (but not peptide) bonds"/>
    <property type="evidence" value="ECO:0007669"/>
    <property type="project" value="InterPro"/>
</dbReference>
<comment type="caution">
    <text evidence="4">The sequence shown here is derived from an EMBL/GenBank/DDBJ whole genome shotgun (WGS) entry which is preliminary data.</text>
</comment>
<dbReference type="SUPFAM" id="SSF88713">
    <property type="entry name" value="Glycoside hydrolase/deacetylase"/>
    <property type="match status" value="1"/>
</dbReference>
<dbReference type="AlphaFoldDB" id="A1ZZ67"/>
<keyword evidence="2" id="KW-0378">Hydrolase</keyword>
<dbReference type="PANTHER" id="PTHR10587">
    <property type="entry name" value="GLYCOSYL TRANSFERASE-RELATED"/>
    <property type="match status" value="1"/>
</dbReference>
<evidence type="ECO:0000256" key="2">
    <source>
        <dbReference type="ARBA" id="ARBA00022801"/>
    </source>
</evidence>
<dbReference type="GO" id="GO:0046872">
    <property type="term" value="F:metal ion binding"/>
    <property type="evidence" value="ECO:0007669"/>
    <property type="project" value="UniProtKB-KW"/>
</dbReference>
<gene>
    <name evidence="4" type="ORF">M23134_05952</name>
</gene>
<organism evidence="4 5">
    <name type="scientific">Microscilla marina ATCC 23134</name>
    <dbReference type="NCBI Taxonomy" id="313606"/>
    <lineage>
        <taxon>Bacteria</taxon>
        <taxon>Pseudomonadati</taxon>
        <taxon>Bacteroidota</taxon>
        <taxon>Cytophagia</taxon>
        <taxon>Cytophagales</taxon>
        <taxon>Microscillaceae</taxon>
        <taxon>Microscilla</taxon>
    </lineage>
</organism>
<dbReference type="GO" id="GO:0005975">
    <property type="term" value="P:carbohydrate metabolic process"/>
    <property type="evidence" value="ECO:0007669"/>
    <property type="project" value="InterPro"/>
</dbReference>
<dbReference type="PANTHER" id="PTHR10587:SF133">
    <property type="entry name" value="CHITIN DEACETYLASE 1-RELATED"/>
    <property type="match status" value="1"/>
</dbReference>
<dbReference type="CDD" id="cd10917">
    <property type="entry name" value="CE4_NodB_like_6s_7s"/>
    <property type="match status" value="1"/>
</dbReference>
<feature type="domain" description="NodB homology" evidence="3">
    <location>
        <begin position="26"/>
        <end position="207"/>
    </location>
</feature>